<dbReference type="FunCoup" id="A0A2P5FFX0">
    <property type="interactions" value="7"/>
</dbReference>
<organism evidence="2 3">
    <name type="scientific">Trema orientale</name>
    <name type="common">Charcoal tree</name>
    <name type="synonym">Celtis orientalis</name>
    <dbReference type="NCBI Taxonomy" id="63057"/>
    <lineage>
        <taxon>Eukaryota</taxon>
        <taxon>Viridiplantae</taxon>
        <taxon>Streptophyta</taxon>
        <taxon>Embryophyta</taxon>
        <taxon>Tracheophyta</taxon>
        <taxon>Spermatophyta</taxon>
        <taxon>Magnoliopsida</taxon>
        <taxon>eudicotyledons</taxon>
        <taxon>Gunneridae</taxon>
        <taxon>Pentapetalae</taxon>
        <taxon>rosids</taxon>
        <taxon>fabids</taxon>
        <taxon>Rosales</taxon>
        <taxon>Cannabaceae</taxon>
        <taxon>Trema</taxon>
    </lineage>
</organism>
<feature type="compositionally biased region" description="Low complexity" evidence="1">
    <location>
        <begin position="34"/>
        <end position="46"/>
    </location>
</feature>
<proteinExistence type="predicted"/>
<dbReference type="InParanoid" id="A0A2P5FFX0"/>
<accession>A0A2P5FFX0</accession>
<evidence type="ECO:0000256" key="1">
    <source>
        <dbReference type="SAM" id="MobiDB-lite"/>
    </source>
</evidence>
<reference evidence="3" key="1">
    <citation type="submission" date="2016-06" db="EMBL/GenBank/DDBJ databases">
        <title>Parallel loss of symbiosis genes in relatives of nitrogen-fixing non-legume Parasponia.</title>
        <authorList>
            <person name="Van Velzen R."/>
            <person name="Holmer R."/>
            <person name="Bu F."/>
            <person name="Rutten L."/>
            <person name="Van Zeijl A."/>
            <person name="Liu W."/>
            <person name="Santuari L."/>
            <person name="Cao Q."/>
            <person name="Sharma T."/>
            <person name="Shen D."/>
            <person name="Roswanjaya Y."/>
            <person name="Wardhani T."/>
            <person name="Kalhor M.S."/>
            <person name="Jansen J."/>
            <person name="Van den Hoogen J."/>
            <person name="Gungor B."/>
            <person name="Hartog M."/>
            <person name="Hontelez J."/>
            <person name="Verver J."/>
            <person name="Yang W.-C."/>
            <person name="Schijlen E."/>
            <person name="Repin R."/>
            <person name="Schilthuizen M."/>
            <person name="Schranz E."/>
            <person name="Heidstra R."/>
            <person name="Miyata K."/>
            <person name="Fedorova E."/>
            <person name="Kohlen W."/>
            <person name="Bisseling T."/>
            <person name="Smit S."/>
            <person name="Geurts R."/>
        </authorList>
    </citation>
    <scope>NUCLEOTIDE SEQUENCE [LARGE SCALE GENOMIC DNA]</scope>
    <source>
        <strain evidence="3">cv. RG33-2</strain>
    </source>
</reference>
<gene>
    <name evidence="2" type="ORF">TorRG33x02_076580</name>
</gene>
<name>A0A2P5FFX0_TREOI</name>
<feature type="region of interest" description="Disordered" evidence="1">
    <location>
        <begin position="83"/>
        <end position="138"/>
    </location>
</feature>
<comment type="caution">
    <text evidence="2">The sequence shown here is derived from an EMBL/GenBank/DDBJ whole genome shotgun (WGS) entry which is preliminary data.</text>
</comment>
<feature type="region of interest" description="Disordered" evidence="1">
    <location>
        <begin position="29"/>
        <end position="49"/>
    </location>
</feature>
<protein>
    <submittedName>
        <fullName evidence="2">Myelin transcription factor-like protein</fullName>
    </submittedName>
</protein>
<dbReference type="AlphaFoldDB" id="A0A2P5FFX0"/>
<dbReference type="OrthoDB" id="1077311at2759"/>
<evidence type="ECO:0000313" key="2">
    <source>
        <dbReference type="EMBL" id="PON96677.1"/>
    </source>
</evidence>
<dbReference type="PANTHER" id="PTHR35726:SF4">
    <property type="entry name" value="GLUTAMIC ACID-RICH PROTEIN-LIKE"/>
    <property type="match status" value="1"/>
</dbReference>
<dbReference type="EMBL" id="JXTC01000037">
    <property type="protein sequence ID" value="PON96677.1"/>
    <property type="molecule type" value="Genomic_DNA"/>
</dbReference>
<dbReference type="PANTHER" id="PTHR35726">
    <property type="entry name" value="GLUTAMIC ACID-RICH PROTEIN-LIKE"/>
    <property type="match status" value="1"/>
</dbReference>
<evidence type="ECO:0000313" key="3">
    <source>
        <dbReference type="Proteomes" id="UP000237000"/>
    </source>
</evidence>
<feature type="compositionally biased region" description="Acidic residues" evidence="1">
    <location>
        <begin position="83"/>
        <end position="101"/>
    </location>
</feature>
<dbReference type="Proteomes" id="UP000237000">
    <property type="component" value="Unassembled WGS sequence"/>
</dbReference>
<keyword evidence="3" id="KW-1185">Reference proteome</keyword>
<sequence>MDVMNIAETNTVDASSFFVFEVTADSESCTQSDSAVSGAGESSVAALDEEDAESCSFDYWTDQFRPFDSDSLRGDEFVIDSEYLEEGEFDDGDEEEEEEDETTSHPVHRKWSRTGEIGVPEGNHKSVASVDSTTKEFESLNETEKNRLFWETCLAS</sequence>